<proteinExistence type="predicted"/>
<protein>
    <submittedName>
        <fullName evidence="2">Uncharacterized protein</fullName>
    </submittedName>
</protein>
<organism evidence="2 4">
    <name type="scientific">Ciceribacter sichuanensis</name>
    <dbReference type="NCBI Taxonomy" id="2949647"/>
    <lineage>
        <taxon>Bacteria</taxon>
        <taxon>Pseudomonadati</taxon>
        <taxon>Pseudomonadota</taxon>
        <taxon>Alphaproteobacteria</taxon>
        <taxon>Hyphomicrobiales</taxon>
        <taxon>Rhizobiaceae</taxon>
        <taxon>Ciceribacter</taxon>
    </lineage>
</organism>
<evidence type="ECO:0000313" key="2">
    <source>
        <dbReference type="EMBL" id="MCO5959615.1"/>
    </source>
</evidence>
<evidence type="ECO:0000313" key="1">
    <source>
        <dbReference type="EMBL" id="MCM2404024.1"/>
    </source>
</evidence>
<name>A0AAJ1F764_9HYPH</name>
<evidence type="ECO:0000313" key="3">
    <source>
        <dbReference type="Proteomes" id="UP001155079"/>
    </source>
</evidence>
<dbReference type="EMBL" id="JAMXLX010000010">
    <property type="protein sequence ID" value="MCO5959615.1"/>
    <property type="molecule type" value="Genomic_DNA"/>
</dbReference>
<evidence type="ECO:0000313" key="4">
    <source>
        <dbReference type="Proteomes" id="UP001155380"/>
    </source>
</evidence>
<keyword evidence="3" id="KW-1185">Reference proteome</keyword>
<dbReference type="Proteomes" id="UP001155380">
    <property type="component" value="Unassembled WGS sequence"/>
</dbReference>
<accession>A0AAJ1F764</accession>
<comment type="caution">
    <text evidence="2">The sequence shown here is derived from an EMBL/GenBank/DDBJ whole genome shotgun (WGS) entry which is preliminary data.</text>
</comment>
<gene>
    <name evidence="1" type="ORF">NBH20_22865</name>
    <name evidence="2" type="ORF">NBH21_22835</name>
</gene>
<dbReference type="AlphaFoldDB" id="A0AAJ1F764"/>
<dbReference type="EMBL" id="JAMQAY010000012">
    <property type="protein sequence ID" value="MCM2404024.1"/>
    <property type="molecule type" value="Genomic_DNA"/>
</dbReference>
<reference evidence="2 3" key="1">
    <citation type="submission" date="2022-06" db="EMBL/GenBank/DDBJ databases">
        <authorList>
            <person name="Sun Q."/>
        </authorList>
    </citation>
    <scope>NUCLEOTIDE SEQUENCE</scope>
    <source>
        <strain evidence="2">S101</strain>
        <strain evidence="1 3">S153</strain>
    </source>
</reference>
<dbReference type="RefSeq" id="WP_250913101.1">
    <property type="nucleotide sequence ID" value="NZ_JAMQAY010000012.1"/>
</dbReference>
<dbReference type="Proteomes" id="UP001155079">
    <property type="component" value="Unassembled WGS sequence"/>
</dbReference>
<sequence>MTEFDYTSGAGLYAGKRLKGSSGTRYRRFETAAEAVRFAVENLSGSQLRGSILEVDEARFNDQQIRMLYDAPRFPLARRIR</sequence>